<dbReference type="Proteomes" id="UP000324222">
    <property type="component" value="Unassembled WGS sequence"/>
</dbReference>
<dbReference type="Gene3D" id="3.30.230.90">
    <property type="match status" value="1"/>
</dbReference>
<proteinExistence type="predicted"/>
<keyword evidence="2" id="KW-1185">Reference proteome</keyword>
<sequence length="82" mass="9068">MASLFKENPDRPNCVHSKIFAKLINGVHTEFAVLVYSNRIFVTVSQCGKIGNLFSVHQESSQDKGAFSAKALTIFTINCMIC</sequence>
<dbReference type="InterPro" id="IPR053720">
    <property type="entry name" value="Psm_Assembly_Chaperone"/>
</dbReference>
<comment type="caution">
    <text evidence="1">The sequence shown here is derived from an EMBL/GenBank/DDBJ whole genome shotgun (WGS) entry which is preliminary data.</text>
</comment>
<dbReference type="OrthoDB" id="5839at2759"/>
<dbReference type="EMBL" id="VSRR010000117">
    <property type="protein sequence ID" value="MPC10425.1"/>
    <property type="molecule type" value="Genomic_DNA"/>
</dbReference>
<reference evidence="1 2" key="1">
    <citation type="submission" date="2019-05" db="EMBL/GenBank/DDBJ databases">
        <title>Another draft genome of Portunus trituberculatus and its Hox gene families provides insights of decapod evolution.</title>
        <authorList>
            <person name="Jeong J.-H."/>
            <person name="Song I."/>
            <person name="Kim S."/>
            <person name="Choi T."/>
            <person name="Kim D."/>
            <person name="Ryu S."/>
            <person name="Kim W."/>
        </authorList>
    </citation>
    <scope>NUCLEOTIDE SEQUENCE [LARGE SCALE GENOMIC DNA]</scope>
    <source>
        <tissue evidence="1">Muscle</tissue>
    </source>
</reference>
<protein>
    <submittedName>
        <fullName evidence="1">Uncharacterized protein</fullName>
    </submittedName>
</protein>
<organism evidence="1 2">
    <name type="scientific">Portunus trituberculatus</name>
    <name type="common">Swimming crab</name>
    <name type="synonym">Neptunus trituberculatus</name>
    <dbReference type="NCBI Taxonomy" id="210409"/>
    <lineage>
        <taxon>Eukaryota</taxon>
        <taxon>Metazoa</taxon>
        <taxon>Ecdysozoa</taxon>
        <taxon>Arthropoda</taxon>
        <taxon>Crustacea</taxon>
        <taxon>Multicrustacea</taxon>
        <taxon>Malacostraca</taxon>
        <taxon>Eumalacostraca</taxon>
        <taxon>Eucarida</taxon>
        <taxon>Decapoda</taxon>
        <taxon>Pleocyemata</taxon>
        <taxon>Brachyura</taxon>
        <taxon>Eubrachyura</taxon>
        <taxon>Portunoidea</taxon>
        <taxon>Portunidae</taxon>
        <taxon>Portuninae</taxon>
        <taxon>Portunus</taxon>
    </lineage>
</organism>
<accession>A0A5B7CMN9</accession>
<name>A0A5B7CMN9_PORTR</name>
<evidence type="ECO:0000313" key="1">
    <source>
        <dbReference type="EMBL" id="MPC10425.1"/>
    </source>
</evidence>
<gene>
    <name evidence="1" type="ORF">E2C01_003059</name>
</gene>
<evidence type="ECO:0000313" key="2">
    <source>
        <dbReference type="Proteomes" id="UP000324222"/>
    </source>
</evidence>
<dbReference type="AlphaFoldDB" id="A0A5B7CMN9"/>